<dbReference type="InterPro" id="IPR029044">
    <property type="entry name" value="Nucleotide-diphossugar_trans"/>
</dbReference>
<evidence type="ECO:0000259" key="1">
    <source>
        <dbReference type="Pfam" id="PF00535"/>
    </source>
</evidence>
<dbReference type="CDD" id="cd04186">
    <property type="entry name" value="GT_2_like_c"/>
    <property type="match status" value="1"/>
</dbReference>
<dbReference type="PANTHER" id="PTHR43179:SF7">
    <property type="entry name" value="RHAMNOSYLTRANSFERASE WBBL"/>
    <property type="match status" value="1"/>
</dbReference>
<evidence type="ECO:0000313" key="2">
    <source>
        <dbReference type="EMBL" id="PRY97654.1"/>
    </source>
</evidence>
<evidence type="ECO:0000313" key="3">
    <source>
        <dbReference type="Proteomes" id="UP000238308"/>
    </source>
</evidence>
<sequence>MTQTNPMRLSILIVTYNSTALIGSLLDHLDAELTRSFDLHTEGVSAEVIVVDNASQDDSFIHITSHYPWVKAIRSDLNLGFAAGNNLAAKQAHGQYLLLLNPDALPKPGALKAGVELMDKHPEVGLGGGELLSLDSSRQVCARRFPTLLDEFFRLSGLACRFPKHPLFARFMRGADDPTVSGEVDWITGAFVFIPAVLFEEFGGFDQRFFMYFEEVDLCKRMRASGLVVLYWPQLKCLHIGGASARTLGTEHFSQANAQIERWRLRSYLLYYRKQHGWRGAWCAYGLERLFCSLRKCKARLLASPAEAAAYAAYGALLDRAWRDTSGGRLSPTQPW</sequence>
<comment type="caution">
    <text evidence="2">The sequence shown here is derived from an EMBL/GenBank/DDBJ whole genome shotgun (WGS) entry which is preliminary data.</text>
</comment>
<feature type="domain" description="Glycosyltransferase 2-like" evidence="1">
    <location>
        <begin position="10"/>
        <end position="125"/>
    </location>
</feature>
<accession>A0A2T0XFD3</accession>
<keyword evidence="3" id="KW-1185">Reference proteome</keyword>
<dbReference type="PANTHER" id="PTHR43179">
    <property type="entry name" value="RHAMNOSYLTRANSFERASE WBBL"/>
    <property type="match status" value="1"/>
</dbReference>
<protein>
    <recommendedName>
        <fullName evidence="1">Glycosyltransferase 2-like domain-containing protein</fullName>
    </recommendedName>
</protein>
<gene>
    <name evidence="2" type="ORF">BCM14_2116</name>
</gene>
<dbReference type="Gene3D" id="3.90.550.10">
    <property type="entry name" value="Spore Coat Polysaccharide Biosynthesis Protein SpsA, Chain A"/>
    <property type="match status" value="1"/>
</dbReference>
<dbReference type="EMBL" id="PVTV01000014">
    <property type="protein sequence ID" value="PRY97654.1"/>
    <property type="molecule type" value="Genomic_DNA"/>
</dbReference>
<dbReference type="AlphaFoldDB" id="A0A2T0XFD3"/>
<dbReference type="Proteomes" id="UP000238308">
    <property type="component" value="Unassembled WGS sequence"/>
</dbReference>
<dbReference type="RefSeq" id="WP_259673542.1">
    <property type="nucleotide sequence ID" value="NZ_PVTV01000014.1"/>
</dbReference>
<dbReference type="SUPFAM" id="SSF53448">
    <property type="entry name" value="Nucleotide-diphospho-sugar transferases"/>
    <property type="match status" value="1"/>
</dbReference>
<reference evidence="2 3" key="1">
    <citation type="submission" date="2018-03" db="EMBL/GenBank/DDBJ databases">
        <title>Genomic Encyclopedia of Type Strains, Phase III (KMG-III): the genomes of soil and plant-associated and newly described type strains.</title>
        <authorList>
            <person name="Whitman W."/>
        </authorList>
    </citation>
    <scope>NUCLEOTIDE SEQUENCE [LARGE SCALE GENOMIC DNA]</scope>
    <source>
        <strain evidence="2 3">MWH-P2sevCIIIb</strain>
    </source>
</reference>
<organism evidence="2 3">
    <name type="scientific">Jezberella montanilacus</name>
    <dbReference type="NCBI Taxonomy" id="323426"/>
    <lineage>
        <taxon>Bacteria</taxon>
        <taxon>Pseudomonadati</taxon>
        <taxon>Pseudomonadota</taxon>
        <taxon>Betaproteobacteria</taxon>
        <taxon>Burkholderiales</taxon>
        <taxon>Alcaligenaceae</taxon>
        <taxon>Jezberella</taxon>
    </lineage>
</organism>
<name>A0A2T0XFD3_9BURK</name>
<dbReference type="Pfam" id="PF00535">
    <property type="entry name" value="Glycos_transf_2"/>
    <property type="match status" value="1"/>
</dbReference>
<proteinExistence type="predicted"/>
<dbReference type="InterPro" id="IPR001173">
    <property type="entry name" value="Glyco_trans_2-like"/>
</dbReference>